<dbReference type="RefSeq" id="WP_064563184.1">
    <property type="nucleotide sequence ID" value="NZ_JBJOSA010000020.1"/>
</dbReference>
<reference evidence="3 4" key="1">
    <citation type="submission" date="2024-12" db="EMBL/GenBank/DDBJ databases">
        <authorList>
            <person name="Li X."/>
            <person name="Zhang D."/>
        </authorList>
    </citation>
    <scope>NUCLEOTIDE SEQUENCE [LARGE SCALE GENOMIC DNA]</scope>
    <source>
        <strain evidence="3 4">JCM19602</strain>
    </source>
</reference>
<accession>A0ABW8VTP2</accession>
<gene>
    <name evidence="3" type="ORF">ACKA06_17685</name>
</gene>
<organism evidence="3 4">
    <name type="scientific">Rossellomorea oryzaecorticis</name>
    <dbReference type="NCBI Taxonomy" id="1396505"/>
    <lineage>
        <taxon>Bacteria</taxon>
        <taxon>Bacillati</taxon>
        <taxon>Bacillota</taxon>
        <taxon>Bacilli</taxon>
        <taxon>Bacillales</taxon>
        <taxon>Bacillaceae</taxon>
        <taxon>Rossellomorea</taxon>
    </lineage>
</organism>
<dbReference type="EMBL" id="JBJOSA010000020">
    <property type="protein sequence ID" value="MFL8938623.1"/>
    <property type="molecule type" value="Genomic_DNA"/>
</dbReference>
<protein>
    <submittedName>
        <fullName evidence="3">Uncharacterized protein</fullName>
    </submittedName>
</protein>
<keyword evidence="2" id="KW-0472">Membrane</keyword>
<keyword evidence="4" id="KW-1185">Reference proteome</keyword>
<sequence>MMERLFGALIMSMVLLTSALISVILSEEGFGFSLICIGLAALIGMILLTNSKGESSGGRLSDKEIEKELDKELTKGK</sequence>
<name>A0ABW8VTP2_9BACI</name>
<comment type="caution">
    <text evidence="3">The sequence shown here is derived from an EMBL/GenBank/DDBJ whole genome shotgun (WGS) entry which is preliminary data.</text>
</comment>
<evidence type="ECO:0000313" key="3">
    <source>
        <dbReference type="EMBL" id="MFL8938623.1"/>
    </source>
</evidence>
<keyword evidence="2" id="KW-0812">Transmembrane</keyword>
<dbReference type="Proteomes" id="UP001628668">
    <property type="component" value="Unassembled WGS sequence"/>
</dbReference>
<evidence type="ECO:0000256" key="1">
    <source>
        <dbReference type="SAM" id="MobiDB-lite"/>
    </source>
</evidence>
<feature type="transmembrane region" description="Helical" evidence="2">
    <location>
        <begin position="29"/>
        <end position="49"/>
    </location>
</feature>
<keyword evidence="2" id="KW-1133">Transmembrane helix</keyword>
<feature type="compositionally biased region" description="Basic and acidic residues" evidence="1">
    <location>
        <begin position="60"/>
        <end position="77"/>
    </location>
</feature>
<proteinExistence type="predicted"/>
<evidence type="ECO:0000313" key="4">
    <source>
        <dbReference type="Proteomes" id="UP001628668"/>
    </source>
</evidence>
<feature type="region of interest" description="Disordered" evidence="1">
    <location>
        <begin position="51"/>
        <end position="77"/>
    </location>
</feature>
<evidence type="ECO:0000256" key="2">
    <source>
        <dbReference type="SAM" id="Phobius"/>
    </source>
</evidence>